<sequence length="337" mass="38048">MSALGIHNYDDEIESIDNQALGNGNSARARNNSLTESTQNEITRKKNHKKVLFGNQSQNENPIILNHVTLTLNIFNKKANMLPMWKYSSVKRKPPNYNYKNSSNNNAKDIKERPNTRYSENSFFLTSSNQIESFESSLNNSESQFKKFEPTQVKSAKLNGSDISRRYSSNSSSENDSVYNVSSFQNKIKNQYPCVSSTMSSYKSSTSNTMAKSKSGANNFYIDTARLNLGSSMSSNDSARNSGRHSYSVAEFNRFKNNLLKSSQRLESDFQKHDKTGIKPSLNTNGVAPSTIKSIYDVLERDRRIKTHSVEARRSNYLNSISKAHSFLSNSLVIKKL</sequence>
<evidence type="ECO:0000313" key="3">
    <source>
        <dbReference type="Proteomes" id="UP000276133"/>
    </source>
</evidence>
<feature type="region of interest" description="Disordered" evidence="1">
    <location>
        <begin position="93"/>
        <end position="115"/>
    </location>
</feature>
<dbReference type="AlphaFoldDB" id="A0A3M7T131"/>
<accession>A0A3M7T131</accession>
<reference evidence="2 3" key="1">
    <citation type="journal article" date="2018" name="Sci. Rep.">
        <title>Genomic signatures of local adaptation to the degree of environmental predictability in rotifers.</title>
        <authorList>
            <person name="Franch-Gras L."/>
            <person name="Hahn C."/>
            <person name="Garcia-Roger E.M."/>
            <person name="Carmona M.J."/>
            <person name="Serra M."/>
            <person name="Gomez A."/>
        </authorList>
    </citation>
    <scope>NUCLEOTIDE SEQUENCE [LARGE SCALE GENOMIC DNA]</scope>
    <source>
        <strain evidence="2">HYR1</strain>
    </source>
</reference>
<gene>
    <name evidence="2" type="ORF">BpHYR1_052769</name>
</gene>
<protein>
    <submittedName>
        <fullName evidence="2">Uncharacterized protein</fullName>
    </submittedName>
</protein>
<dbReference type="EMBL" id="REGN01000477">
    <property type="protein sequence ID" value="RNA41657.1"/>
    <property type="molecule type" value="Genomic_DNA"/>
</dbReference>
<dbReference type="OrthoDB" id="10558410at2759"/>
<feature type="region of interest" description="Disordered" evidence="1">
    <location>
        <begin position="21"/>
        <end position="47"/>
    </location>
</feature>
<feature type="compositionally biased region" description="Polar residues" evidence="1">
    <location>
        <begin position="21"/>
        <end position="41"/>
    </location>
</feature>
<evidence type="ECO:0000256" key="1">
    <source>
        <dbReference type="SAM" id="MobiDB-lite"/>
    </source>
</evidence>
<comment type="caution">
    <text evidence="2">The sequence shown here is derived from an EMBL/GenBank/DDBJ whole genome shotgun (WGS) entry which is preliminary data.</text>
</comment>
<name>A0A3M7T131_BRAPC</name>
<feature type="compositionally biased region" description="Low complexity" evidence="1">
    <location>
        <begin position="95"/>
        <end position="106"/>
    </location>
</feature>
<evidence type="ECO:0000313" key="2">
    <source>
        <dbReference type="EMBL" id="RNA41657.1"/>
    </source>
</evidence>
<organism evidence="2 3">
    <name type="scientific">Brachionus plicatilis</name>
    <name type="common">Marine rotifer</name>
    <name type="synonym">Brachionus muelleri</name>
    <dbReference type="NCBI Taxonomy" id="10195"/>
    <lineage>
        <taxon>Eukaryota</taxon>
        <taxon>Metazoa</taxon>
        <taxon>Spiralia</taxon>
        <taxon>Gnathifera</taxon>
        <taxon>Rotifera</taxon>
        <taxon>Eurotatoria</taxon>
        <taxon>Monogononta</taxon>
        <taxon>Pseudotrocha</taxon>
        <taxon>Ploima</taxon>
        <taxon>Brachionidae</taxon>
        <taxon>Brachionus</taxon>
    </lineage>
</organism>
<proteinExistence type="predicted"/>
<keyword evidence="3" id="KW-1185">Reference proteome</keyword>
<dbReference type="Proteomes" id="UP000276133">
    <property type="component" value="Unassembled WGS sequence"/>
</dbReference>